<keyword evidence="3" id="KW-1185">Reference proteome</keyword>
<keyword evidence="1" id="KW-0472">Membrane</keyword>
<sequence length="78" mass="8630">MKKKLVHHLLVILTIISNLFFTGCAVKRQSAQLLLKASPWHFPEEAALATLSPERLNSSFTAPSGSSSFTVKMSFRVL</sequence>
<name>A0ABX0UNU9_9BACT</name>
<dbReference type="Proteomes" id="UP001179181">
    <property type="component" value="Unassembled WGS sequence"/>
</dbReference>
<evidence type="ECO:0000313" key="2">
    <source>
        <dbReference type="EMBL" id="NIJ54663.1"/>
    </source>
</evidence>
<gene>
    <name evidence="2" type="ORF">FHS68_003845</name>
</gene>
<feature type="transmembrane region" description="Helical" evidence="1">
    <location>
        <begin position="6"/>
        <end position="26"/>
    </location>
</feature>
<comment type="caution">
    <text evidence="2">The sequence shown here is derived from an EMBL/GenBank/DDBJ whole genome shotgun (WGS) entry which is preliminary data.</text>
</comment>
<proteinExistence type="predicted"/>
<evidence type="ECO:0000313" key="3">
    <source>
        <dbReference type="Proteomes" id="UP001179181"/>
    </source>
</evidence>
<accession>A0ABX0UNU9</accession>
<protein>
    <submittedName>
        <fullName evidence="2">Uncharacterized protein</fullName>
    </submittedName>
</protein>
<keyword evidence="1" id="KW-1133">Transmembrane helix</keyword>
<dbReference type="EMBL" id="JAASQJ010000003">
    <property type="protein sequence ID" value="NIJ54663.1"/>
    <property type="molecule type" value="Genomic_DNA"/>
</dbReference>
<evidence type="ECO:0000256" key="1">
    <source>
        <dbReference type="SAM" id="Phobius"/>
    </source>
</evidence>
<dbReference type="RefSeq" id="WP_167273142.1">
    <property type="nucleotide sequence ID" value="NZ_JAASQJ010000003.1"/>
</dbReference>
<reference evidence="2 3" key="1">
    <citation type="submission" date="2020-03" db="EMBL/GenBank/DDBJ databases">
        <title>Genomic Encyclopedia of Type Strains, Phase IV (KMG-IV): sequencing the most valuable type-strain genomes for metagenomic binning, comparative biology and taxonomic classification.</title>
        <authorList>
            <person name="Goeker M."/>
        </authorList>
    </citation>
    <scope>NUCLEOTIDE SEQUENCE [LARGE SCALE GENOMIC DNA]</scope>
    <source>
        <strain evidence="2 3">DSM 102865</strain>
    </source>
</reference>
<dbReference type="PROSITE" id="PS51257">
    <property type="entry name" value="PROKAR_LIPOPROTEIN"/>
    <property type="match status" value="1"/>
</dbReference>
<organism evidence="2 3">
    <name type="scientific">Dyadobacter arcticus</name>
    <dbReference type="NCBI Taxonomy" id="1078754"/>
    <lineage>
        <taxon>Bacteria</taxon>
        <taxon>Pseudomonadati</taxon>
        <taxon>Bacteroidota</taxon>
        <taxon>Cytophagia</taxon>
        <taxon>Cytophagales</taxon>
        <taxon>Spirosomataceae</taxon>
        <taxon>Dyadobacter</taxon>
    </lineage>
</organism>
<keyword evidence="1" id="KW-0812">Transmembrane</keyword>